<comment type="caution">
    <text evidence="8">The sequence shown here is derived from an EMBL/GenBank/DDBJ whole genome shotgun (WGS) entry which is preliminary data.</text>
</comment>
<keyword evidence="2 6" id="KW-0349">Heme</keyword>
<accession>A0A7W5Z1D3</accession>
<evidence type="ECO:0000256" key="5">
    <source>
        <dbReference type="ARBA" id="ARBA00023004"/>
    </source>
</evidence>
<gene>
    <name evidence="8" type="ORF">FHS81_000339</name>
</gene>
<dbReference type="Gene3D" id="1.10.760.10">
    <property type="entry name" value="Cytochrome c-like domain"/>
    <property type="match status" value="1"/>
</dbReference>
<dbReference type="GO" id="GO:0020037">
    <property type="term" value="F:heme binding"/>
    <property type="evidence" value="ECO:0007669"/>
    <property type="project" value="InterPro"/>
</dbReference>
<feature type="domain" description="Cytochrome c" evidence="7">
    <location>
        <begin position="86"/>
        <end position="189"/>
    </location>
</feature>
<dbReference type="PANTHER" id="PTHR11961">
    <property type="entry name" value="CYTOCHROME C"/>
    <property type="match status" value="1"/>
</dbReference>
<dbReference type="EMBL" id="JACICC010000001">
    <property type="protein sequence ID" value="MBB3808285.1"/>
    <property type="molecule type" value="Genomic_DNA"/>
</dbReference>
<keyword evidence="5 6" id="KW-0408">Iron</keyword>
<keyword evidence="1" id="KW-0813">Transport</keyword>
<dbReference type="PRINTS" id="PR00604">
    <property type="entry name" value="CYTCHRMECIAB"/>
</dbReference>
<reference evidence="8 9" key="1">
    <citation type="submission" date="2020-08" db="EMBL/GenBank/DDBJ databases">
        <title>Genomic Encyclopedia of Type Strains, Phase IV (KMG-IV): sequencing the most valuable type-strain genomes for metagenomic binning, comparative biology and taxonomic classification.</title>
        <authorList>
            <person name="Goeker M."/>
        </authorList>
    </citation>
    <scope>NUCLEOTIDE SEQUENCE [LARGE SCALE GENOMIC DNA]</scope>
    <source>
        <strain evidence="8 9">DSM 28760</strain>
    </source>
</reference>
<dbReference type="AlphaFoldDB" id="A0A7W5Z1D3"/>
<keyword evidence="3 6" id="KW-0479">Metal-binding</keyword>
<evidence type="ECO:0000256" key="3">
    <source>
        <dbReference type="ARBA" id="ARBA00022723"/>
    </source>
</evidence>
<dbReference type="GO" id="GO:0046872">
    <property type="term" value="F:metal ion binding"/>
    <property type="evidence" value="ECO:0007669"/>
    <property type="project" value="UniProtKB-KW"/>
</dbReference>
<dbReference type="RefSeq" id="WP_183750297.1">
    <property type="nucleotide sequence ID" value="NZ_JACICC010000001.1"/>
</dbReference>
<keyword evidence="4" id="KW-0249">Electron transport</keyword>
<evidence type="ECO:0000259" key="7">
    <source>
        <dbReference type="PROSITE" id="PS51007"/>
    </source>
</evidence>
<dbReference type="GO" id="GO:0009055">
    <property type="term" value="F:electron transfer activity"/>
    <property type="evidence" value="ECO:0007669"/>
    <property type="project" value="InterPro"/>
</dbReference>
<sequence>MNRFDLNRIAAVVLSTLLVVTGAGIISNAVLDGPSSGDDDSTLSNTVAAPVAPAAPATTVAQPAVNAPPAPLQDEELTLATLLARADPARGARAAIKCRACHNFVPGGSSRAGPGLYDIIDRPVGASEKFGYSTAMRAHAGTGATWTYEELDRFITNPKKYIPGTTMSFAGLAKPTERADIIAYLRTLSPSPVPLPASDDTPAP</sequence>
<evidence type="ECO:0000313" key="9">
    <source>
        <dbReference type="Proteomes" id="UP000537592"/>
    </source>
</evidence>
<keyword evidence="9" id="KW-1185">Reference proteome</keyword>
<protein>
    <submittedName>
        <fullName evidence="8">Cytochrome c</fullName>
    </submittedName>
</protein>
<evidence type="ECO:0000256" key="1">
    <source>
        <dbReference type="ARBA" id="ARBA00022448"/>
    </source>
</evidence>
<dbReference type="InterPro" id="IPR036909">
    <property type="entry name" value="Cyt_c-like_dom_sf"/>
</dbReference>
<organism evidence="8 9">
    <name type="scientific">Pseudochelatococcus contaminans</name>
    <dbReference type="NCBI Taxonomy" id="1538103"/>
    <lineage>
        <taxon>Bacteria</taxon>
        <taxon>Pseudomonadati</taxon>
        <taxon>Pseudomonadota</taxon>
        <taxon>Alphaproteobacteria</taxon>
        <taxon>Hyphomicrobiales</taxon>
        <taxon>Chelatococcaceae</taxon>
        <taxon>Pseudochelatococcus</taxon>
    </lineage>
</organism>
<dbReference type="SUPFAM" id="SSF46626">
    <property type="entry name" value="Cytochrome c"/>
    <property type="match status" value="1"/>
</dbReference>
<name>A0A7W5Z1D3_9HYPH</name>
<evidence type="ECO:0000256" key="2">
    <source>
        <dbReference type="ARBA" id="ARBA00022617"/>
    </source>
</evidence>
<evidence type="ECO:0000256" key="6">
    <source>
        <dbReference type="PROSITE-ProRule" id="PRU00433"/>
    </source>
</evidence>
<proteinExistence type="predicted"/>
<dbReference type="Proteomes" id="UP000537592">
    <property type="component" value="Unassembled WGS sequence"/>
</dbReference>
<dbReference type="PROSITE" id="PS51007">
    <property type="entry name" value="CYTC"/>
    <property type="match status" value="1"/>
</dbReference>
<dbReference type="InterPro" id="IPR002327">
    <property type="entry name" value="Cyt_c_1A/1B"/>
</dbReference>
<evidence type="ECO:0000256" key="4">
    <source>
        <dbReference type="ARBA" id="ARBA00022982"/>
    </source>
</evidence>
<dbReference type="InterPro" id="IPR009056">
    <property type="entry name" value="Cyt_c-like_dom"/>
</dbReference>
<evidence type="ECO:0000313" key="8">
    <source>
        <dbReference type="EMBL" id="MBB3808285.1"/>
    </source>
</evidence>